<reference evidence="1 2" key="1">
    <citation type="submission" date="2024-01" db="EMBL/GenBank/DDBJ databases">
        <title>A telomere-to-telomere, gap-free genome of sweet tea (Lithocarpus litseifolius).</title>
        <authorList>
            <person name="Zhou J."/>
        </authorList>
    </citation>
    <scope>NUCLEOTIDE SEQUENCE [LARGE SCALE GENOMIC DNA]</scope>
    <source>
        <strain evidence="1">Zhou-2022a</strain>
        <tissue evidence="1">Leaf</tissue>
    </source>
</reference>
<name>A0AAW2BCL3_9ROSI</name>
<proteinExistence type="predicted"/>
<organism evidence="1 2">
    <name type="scientific">Lithocarpus litseifolius</name>
    <dbReference type="NCBI Taxonomy" id="425828"/>
    <lineage>
        <taxon>Eukaryota</taxon>
        <taxon>Viridiplantae</taxon>
        <taxon>Streptophyta</taxon>
        <taxon>Embryophyta</taxon>
        <taxon>Tracheophyta</taxon>
        <taxon>Spermatophyta</taxon>
        <taxon>Magnoliopsida</taxon>
        <taxon>eudicotyledons</taxon>
        <taxon>Gunneridae</taxon>
        <taxon>Pentapetalae</taxon>
        <taxon>rosids</taxon>
        <taxon>fabids</taxon>
        <taxon>Fagales</taxon>
        <taxon>Fagaceae</taxon>
        <taxon>Lithocarpus</taxon>
    </lineage>
</organism>
<keyword evidence="2" id="KW-1185">Reference proteome</keyword>
<gene>
    <name evidence="1" type="ORF">SO802_032798</name>
</gene>
<dbReference type="Proteomes" id="UP001459277">
    <property type="component" value="Unassembled WGS sequence"/>
</dbReference>
<comment type="caution">
    <text evidence="1">The sequence shown here is derived from an EMBL/GenBank/DDBJ whole genome shotgun (WGS) entry which is preliminary data.</text>
</comment>
<sequence length="148" mass="16105">MAFAIALLETDMDTIPSPKAIQCKEEVDVSQRVKTCARCSRQRSSPLVVVVDVLCFGFALLDESVALVSLALIQSLLLEACGRTVNPMDGFGGLLARGKWHVCQMVVDTVLVGGTLTPLTEFETLTNGIFHYTTCNPYLPFTAFMQDA</sequence>
<protein>
    <submittedName>
        <fullName evidence="1">Uncharacterized protein</fullName>
    </submittedName>
</protein>
<evidence type="ECO:0000313" key="1">
    <source>
        <dbReference type="EMBL" id="KAK9983273.1"/>
    </source>
</evidence>
<evidence type="ECO:0000313" key="2">
    <source>
        <dbReference type="Proteomes" id="UP001459277"/>
    </source>
</evidence>
<accession>A0AAW2BCL3</accession>
<dbReference type="PANTHER" id="PTHR31304">
    <property type="entry name" value="LOB DOMAIN-CONTAINING PROTEIN 38"/>
    <property type="match status" value="1"/>
</dbReference>
<dbReference type="GO" id="GO:0010468">
    <property type="term" value="P:regulation of gene expression"/>
    <property type="evidence" value="ECO:0007669"/>
    <property type="project" value="TreeGrafter"/>
</dbReference>
<dbReference type="EMBL" id="JAZDWU010000012">
    <property type="protein sequence ID" value="KAK9983273.1"/>
    <property type="molecule type" value="Genomic_DNA"/>
</dbReference>
<dbReference type="PANTHER" id="PTHR31304:SF38">
    <property type="entry name" value="LOB DOMAIN-CONTAINING PROTEIN"/>
    <property type="match status" value="1"/>
</dbReference>
<dbReference type="AlphaFoldDB" id="A0AAW2BCL3"/>